<reference evidence="2" key="1">
    <citation type="submission" date="2023-11" db="EMBL/GenBank/DDBJ databases">
        <title>Genome assemblies of two species of porcelain crab, Petrolisthes cinctipes and Petrolisthes manimaculis (Anomura: Porcellanidae).</title>
        <authorList>
            <person name="Angst P."/>
        </authorList>
    </citation>
    <scope>NUCLEOTIDE SEQUENCE</scope>
    <source>
        <strain evidence="2">PB745_02</strain>
        <tissue evidence="2">Gill</tissue>
    </source>
</reference>
<sequence>MEEWVERCGEVEWKGVEKKDAYRDFFSTSPSHTTSSPPVLPTQYLLPSTSPSTLPAPFHSYLPPSHTTSSPSPPLPPTLLTPHLLPSLPPSYTTSSPPLLPPSLPHYQLPSTPLSLPPTLPAPHLLPPPLPTRPAPHLPPPTHSLTSAIQATTHRPQHWTAASVITPAIRGGPGPL</sequence>
<organism evidence="2 3">
    <name type="scientific">Petrolisthes manimaculis</name>
    <dbReference type="NCBI Taxonomy" id="1843537"/>
    <lineage>
        <taxon>Eukaryota</taxon>
        <taxon>Metazoa</taxon>
        <taxon>Ecdysozoa</taxon>
        <taxon>Arthropoda</taxon>
        <taxon>Crustacea</taxon>
        <taxon>Multicrustacea</taxon>
        <taxon>Malacostraca</taxon>
        <taxon>Eumalacostraca</taxon>
        <taxon>Eucarida</taxon>
        <taxon>Decapoda</taxon>
        <taxon>Pleocyemata</taxon>
        <taxon>Anomura</taxon>
        <taxon>Galatheoidea</taxon>
        <taxon>Porcellanidae</taxon>
        <taxon>Petrolisthes</taxon>
    </lineage>
</organism>
<dbReference type="Proteomes" id="UP001292094">
    <property type="component" value="Unassembled WGS sequence"/>
</dbReference>
<feature type="compositionally biased region" description="Pro residues" evidence="1">
    <location>
        <begin position="115"/>
        <end position="142"/>
    </location>
</feature>
<dbReference type="EMBL" id="JAWZYT010003747">
    <property type="protein sequence ID" value="KAK4296911.1"/>
    <property type="molecule type" value="Genomic_DNA"/>
</dbReference>
<accession>A0AAE1NX68</accession>
<feature type="region of interest" description="Disordered" evidence="1">
    <location>
        <begin position="26"/>
        <end position="145"/>
    </location>
</feature>
<keyword evidence="3" id="KW-1185">Reference proteome</keyword>
<dbReference type="AlphaFoldDB" id="A0AAE1NX68"/>
<feature type="compositionally biased region" description="Low complexity" evidence="1">
    <location>
        <begin position="105"/>
        <end position="114"/>
    </location>
</feature>
<evidence type="ECO:0000313" key="3">
    <source>
        <dbReference type="Proteomes" id="UP001292094"/>
    </source>
</evidence>
<evidence type="ECO:0000256" key="1">
    <source>
        <dbReference type="SAM" id="MobiDB-lite"/>
    </source>
</evidence>
<name>A0AAE1NX68_9EUCA</name>
<feature type="compositionally biased region" description="Low complexity" evidence="1">
    <location>
        <begin position="27"/>
        <end position="70"/>
    </location>
</feature>
<evidence type="ECO:0000313" key="2">
    <source>
        <dbReference type="EMBL" id="KAK4296911.1"/>
    </source>
</evidence>
<gene>
    <name evidence="2" type="ORF">Pmani_030634</name>
</gene>
<proteinExistence type="predicted"/>
<protein>
    <submittedName>
        <fullName evidence="2">Uncharacterized protein</fullName>
    </submittedName>
</protein>
<comment type="caution">
    <text evidence="2">The sequence shown here is derived from an EMBL/GenBank/DDBJ whole genome shotgun (WGS) entry which is preliminary data.</text>
</comment>
<feature type="compositionally biased region" description="Low complexity" evidence="1">
    <location>
        <begin position="80"/>
        <end position="97"/>
    </location>
</feature>